<sequence>MKEFPTSALPALLVGLPMLLATMSLFFRVKGRALLGVLGSFLVGSLAFFAFIEVAKYGTIIHILGGWEPPLGILLRIDPLAAVFIGLTAIIGIFISLYSWWYFRARIASIGRFPLFWPLWFFLWAGLNGLFLSNDLFNLYVTIEVITICAVALAVLSGEAKALKAGLRYLLAAIIGSMAYLFGVALIYGSTGTLDLNLLGEVLKPGNTKTFALIVITLGLLIKKAAFPFHFWLPPAHSAALAPVSALLSALVVKGAFYMMLRLWTEVFEVSLTFAAGQLIGITGAAAVLWGSWQALLQTNFKLLVAHSSVAQMGYLLMMFPLLIMAPGQDADSAEWLAPAWTAGIFQVMAHAFAKASLFLSAGIVVMALGHDRIESLRDLVAWMPMTAMAIGIAGVSLIGLPPSGGFLAKWMLLKGVFLSGQWWWAPAILAGSLLTAGYVFMLLRLAFAPARVKDPFRPVPKILQVCALLLALGSFLIVIPAENLIQFLEGSKSFGSGIESIMKGGGYGNE</sequence>
<feature type="transmembrane region" description="Helical" evidence="8">
    <location>
        <begin position="381"/>
        <end position="402"/>
    </location>
</feature>
<protein>
    <submittedName>
        <fullName evidence="10">Multiple resistance and pH homeostasis protein D</fullName>
    </submittedName>
</protein>
<feature type="transmembrane region" description="Helical" evidence="8">
    <location>
        <begin position="34"/>
        <end position="52"/>
    </location>
</feature>
<feature type="transmembrane region" description="Helical" evidence="8">
    <location>
        <begin position="169"/>
        <end position="191"/>
    </location>
</feature>
<dbReference type="PANTHER" id="PTHR42703">
    <property type="entry name" value="NADH DEHYDROGENASE"/>
    <property type="match status" value="1"/>
</dbReference>
<reference evidence="10 11" key="1">
    <citation type="journal article" date="2012" name="J. Bacteriol.">
        <title>Draft Genome Sequence of Cecembia lonarensis Strain LW9T, Isolated from Lonar Lake, a Haloalkaline Lake in India.</title>
        <authorList>
            <person name="Shivaji S."/>
            <person name="Ara S."/>
            <person name="Singh A."/>
            <person name="Pinnaka A.K."/>
        </authorList>
    </citation>
    <scope>NUCLEOTIDE SEQUENCE [LARGE SCALE GENOMIC DNA]</scope>
    <source>
        <strain evidence="10 11">LW9</strain>
    </source>
</reference>
<feature type="transmembrane region" description="Helical" evidence="8">
    <location>
        <begin position="211"/>
        <end position="233"/>
    </location>
</feature>
<accession>K1LIT5</accession>
<comment type="similarity">
    <text evidence="2">Belongs to the CPA3 antiporters (TC 2.A.63) subunit D family.</text>
</comment>
<evidence type="ECO:0000256" key="8">
    <source>
        <dbReference type="SAM" id="Phobius"/>
    </source>
</evidence>
<comment type="subcellular location">
    <subcellularLocation>
        <location evidence="1">Cell membrane</location>
        <topology evidence="1">Multi-pass membrane protein</topology>
    </subcellularLocation>
    <subcellularLocation>
        <location evidence="7">Membrane</location>
        <topology evidence="7">Multi-pass membrane protein</topology>
    </subcellularLocation>
</comment>
<evidence type="ECO:0000256" key="2">
    <source>
        <dbReference type="ARBA" id="ARBA00005346"/>
    </source>
</evidence>
<dbReference type="InterPro" id="IPR001750">
    <property type="entry name" value="ND/Mrp_TM"/>
</dbReference>
<dbReference type="EMBL" id="AMGM01000012">
    <property type="protein sequence ID" value="EKB50183.1"/>
    <property type="molecule type" value="Genomic_DNA"/>
</dbReference>
<keyword evidence="11" id="KW-1185">Reference proteome</keyword>
<dbReference type="RefSeq" id="WP_009184230.1">
    <property type="nucleotide sequence ID" value="NZ_AMGM01000012.1"/>
</dbReference>
<dbReference type="AlphaFoldDB" id="K1LIT5"/>
<dbReference type="Proteomes" id="UP000004478">
    <property type="component" value="Unassembled WGS sequence"/>
</dbReference>
<feature type="transmembrane region" description="Helical" evidence="8">
    <location>
        <begin position="139"/>
        <end position="157"/>
    </location>
</feature>
<dbReference type="PRINTS" id="PR01434">
    <property type="entry name" value="NADHDHGNASE5"/>
</dbReference>
<dbReference type="OrthoDB" id="9807568at2"/>
<feature type="transmembrane region" description="Helical" evidence="8">
    <location>
        <begin position="344"/>
        <end position="369"/>
    </location>
</feature>
<keyword evidence="4 7" id="KW-0812">Transmembrane</keyword>
<name>K1LIT5_CECL9</name>
<evidence type="ECO:0000313" key="11">
    <source>
        <dbReference type="Proteomes" id="UP000004478"/>
    </source>
</evidence>
<dbReference type="InterPro" id="IPR050586">
    <property type="entry name" value="CPA3_Na-H_Antiporter_D"/>
</dbReference>
<feature type="transmembrane region" description="Helical" evidence="8">
    <location>
        <begin position="422"/>
        <end position="442"/>
    </location>
</feature>
<dbReference type="GO" id="GO:0005886">
    <property type="term" value="C:plasma membrane"/>
    <property type="evidence" value="ECO:0007669"/>
    <property type="project" value="UniProtKB-SubCell"/>
</dbReference>
<feature type="transmembrane region" description="Helical" evidence="8">
    <location>
        <begin position="463"/>
        <end position="482"/>
    </location>
</feature>
<gene>
    <name evidence="10" type="primary">mrpD_1</name>
    <name evidence="10" type="ORF">B879_01188</name>
</gene>
<comment type="caution">
    <text evidence="10">The sequence shown here is derived from an EMBL/GenBank/DDBJ whole genome shotgun (WGS) entry which is preliminary data.</text>
</comment>
<evidence type="ECO:0000256" key="3">
    <source>
        <dbReference type="ARBA" id="ARBA00022475"/>
    </source>
</evidence>
<proteinExistence type="inferred from homology"/>
<feature type="transmembrane region" description="Helical" evidence="8">
    <location>
        <begin position="6"/>
        <end position="27"/>
    </location>
</feature>
<feature type="transmembrane region" description="Helical" evidence="8">
    <location>
        <begin position="80"/>
        <end position="103"/>
    </location>
</feature>
<feature type="domain" description="NADH:quinone oxidoreductase/Mrp antiporter transmembrane" evidence="9">
    <location>
        <begin position="133"/>
        <end position="436"/>
    </location>
</feature>
<keyword evidence="6 8" id="KW-0472">Membrane</keyword>
<evidence type="ECO:0000256" key="7">
    <source>
        <dbReference type="RuleBase" id="RU000320"/>
    </source>
</evidence>
<feature type="transmembrane region" description="Helical" evidence="8">
    <location>
        <begin position="115"/>
        <end position="133"/>
    </location>
</feature>
<evidence type="ECO:0000256" key="5">
    <source>
        <dbReference type="ARBA" id="ARBA00022989"/>
    </source>
</evidence>
<feature type="transmembrane region" description="Helical" evidence="8">
    <location>
        <begin position="272"/>
        <end position="291"/>
    </location>
</feature>
<organism evidence="10 11">
    <name type="scientific">Cecembia lonarensis (strain CCUG 58316 / KCTC 22772 / LW9)</name>
    <dbReference type="NCBI Taxonomy" id="1225176"/>
    <lineage>
        <taxon>Bacteria</taxon>
        <taxon>Pseudomonadati</taxon>
        <taxon>Bacteroidota</taxon>
        <taxon>Cytophagia</taxon>
        <taxon>Cytophagales</taxon>
        <taxon>Cyclobacteriaceae</taxon>
        <taxon>Cecembia</taxon>
    </lineage>
</organism>
<evidence type="ECO:0000256" key="4">
    <source>
        <dbReference type="ARBA" id="ARBA00022692"/>
    </source>
</evidence>
<feature type="transmembrane region" description="Helical" evidence="8">
    <location>
        <begin position="240"/>
        <end position="260"/>
    </location>
</feature>
<keyword evidence="3" id="KW-1003">Cell membrane</keyword>
<evidence type="ECO:0000256" key="1">
    <source>
        <dbReference type="ARBA" id="ARBA00004651"/>
    </source>
</evidence>
<evidence type="ECO:0000259" key="9">
    <source>
        <dbReference type="Pfam" id="PF00361"/>
    </source>
</evidence>
<evidence type="ECO:0000313" key="10">
    <source>
        <dbReference type="EMBL" id="EKB50183.1"/>
    </source>
</evidence>
<keyword evidence="5 8" id="KW-1133">Transmembrane helix</keyword>
<dbReference type="Pfam" id="PF00361">
    <property type="entry name" value="Proton_antipo_M"/>
    <property type="match status" value="1"/>
</dbReference>
<evidence type="ECO:0000256" key="6">
    <source>
        <dbReference type="ARBA" id="ARBA00023136"/>
    </source>
</evidence>
<feature type="transmembrane region" description="Helical" evidence="8">
    <location>
        <begin position="303"/>
        <end position="324"/>
    </location>
</feature>
<dbReference type="PANTHER" id="PTHR42703:SF1">
    <property type="entry name" value="NA(+)_H(+) ANTIPORTER SUBUNIT D1"/>
    <property type="match status" value="1"/>
</dbReference>